<dbReference type="Gene3D" id="2.40.170.20">
    <property type="entry name" value="TonB-dependent receptor, beta-barrel domain"/>
    <property type="match status" value="1"/>
</dbReference>
<organism evidence="10 11">
    <name type="scientific">Kingella potus</name>
    <dbReference type="NCBI Taxonomy" id="265175"/>
    <lineage>
        <taxon>Bacteria</taxon>
        <taxon>Pseudomonadati</taxon>
        <taxon>Pseudomonadota</taxon>
        <taxon>Betaproteobacteria</taxon>
        <taxon>Neisseriales</taxon>
        <taxon>Neisseriaceae</taxon>
        <taxon>Kingella</taxon>
    </lineage>
</organism>
<sequence>MTAVAKTYGQIPWLAANGRSGKASQNNYALYAEDNIALNDGQTYLTPGLRWDYNTAFGSVFSPSFNFSHAVNANWKIKGGIARAFKAPNLYQTQENYLLINASNGCPIDSRNHWNNPNAQNATGGSGTAADPYRNSHAGGFDWGRDCYFLGNSSIKPETSLNKEIGFEFKKDGYLASLAFFHNNYKNRIVDEGS</sequence>
<keyword evidence="3 8" id="KW-1134">Transmembrane beta strand</keyword>
<evidence type="ECO:0000313" key="11">
    <source>
        <dbReference type="Proteomes" id="UP000254293"/>
    </source>
</evidence>
<evidence type="ECO:0000256" key="8">
    <source>
        <dbReference type="PROSITE-ProRule" id="PRU01360"/>
    </source>
</evidence>
<dbReference type="GO" id="GO:0009279">
    <property type="term" value="C:cell outer membrane"/>
    <property type="evidence" value="ECO:0007669"/>
    <property type="project" value="UniProtKB-SubCell"/>
</dbReference>
<evidence type="ECO:0000256" key="7">
    <source>
        <dbReference type="ARBA" id="ARBA00023237"/>
    </source>
</evidence>
<feature type="domain" description="TonB-dependent receptor-like beta-barrel" evidence="9">
    <location>
        <begin position="15"/>
        <end position="191"/>
    </location>
</feature>
<evidence type="ECO:0000256" key="3">
    <source>
        <dbReference type="ARBA" id="ARBA00022452"/>
    </source>
</evidence>
<dbReference type="PANTHER" id="PTHR30069">
    <property type="entry name" value="TONB-DEPENDENT OUTER MEMBRANE RECEPTOR"/>
    <property type="match status" value="1"/>
</dbReference>
<evidence type="ECO:0000256" key="6">
    <source>
        <dbReference type="ARBA" id="ARBA00023136"/>
    </source>
</evidence>
<keyword evidence="6 8" id="KW-0472">Membrane</keyword>
<evidence type="ECO:0000256" key="1">
    <source>
        <dbReference type="ARBA" id="ARBA00004571"/>
    </source>
</evidence>
<dbReference type="GO" id="GO:0044718">
    <property type="term" value="P:siderophore transmembrane transport"/>
    <property type="evidence" value="ECO:0007669"/>
    <property type="project" value="TreeGrafter"/>
</dbReference>
<name>A0A377QYA2_9NEIS</name>
<evidence type="ECO:0000256" key="5">
    <source>
        <dbReference type="ARBA" id="ARBA00023077"/>
    </source>
</evidence>
<dbReference type="Proteomes" id="UP000254293">
    <property type="component" value="Unassembled WGS sequence"/>
</dbReference>
<dbReference type="GO" id="GO:0015344">
    <property type="term" value="F:siderophore uptake transmembrane transporter activity"/>
    <property type="evidence" value="ECO:0007669"/>
    <property type="project" value="TreeGrafter"/>
</dbReference>
<dbReference type="SUPFAM" id="SSF56935">
    <property type="entry name" value="Porins"/>
    <property type="match status" value="1"/>
</dbReference>
<evidence type="ECO:0000256" key="4">
    <source>
        <dbReference type="ARBA" id="ARBA00022692"/>
    </source>
</evidence>
<comment type="subcellular location">
    <subcellularLocation>
        <location evidence="1 8">Cell outer membrane</location>
        <topology evidence="1 8">Multi-pass membrane protein</topology>
    </subcellularLocation>
</comment>
<keyword evidence="5" id="KW-0798">TonB box</keyword>
<keyword evidence="11" id="KW-1185">Reference proteome</keyword>
<evidence type="ECO:0000259" key="9">
    <source>
        <dbReference type="Pfam" id="PF00593"/>
    </source>
</evidence>
<comment type="similarity">
    <text evidence="8">Belongs to the TonB-dependent receptor family.</text>
</comment>
<keyword evidence="10" id="KW-0675">Receptor</keyword>
<dbReference type="EMBL" id="UGJJ01000001">
    <property type="protein sequence ID" value="STQ99997.1"/>
    <property type="molecule type" value="Genomic_DNA"/>
</dbReference>
<evidence type="ECO:0000256" key="2">
    <source>
        <dbReference type="ARBA" id="ARBA00022448"/>
    </source>
</evidence>
<keyword evidence="7 8" id="KW-0998">Cell outer membrane</keyword>
<accession>A0A377QYA2</accession>
<dbReference type="Pfam" id="PF00593">
    <property type="entry name" value="TonB_dep_Rec_b-barrel"/>
    <property type="match status" value="1"/>
</dbReference>
<gene>
    <name evidence="10" type="primary">fepA_2</name>
    <name evidence="10" type="ORF">NCTC13336_00185</name>
</gene>
<dbReference type="AlphaFoldDB" id="A0A377QYA2"/>
<dbReference type="InterPro" id="IPR039426">
    <property type="entry name" value="TonB-dep_rcpt-like"/>
</dbReference>
<dbReference type="InterPro" id="IPR000531">
    <property type="entry name" value="Beta-barrel_TonB"/>
</dbReference>
<protein>
    <submittedName>
        <fullName evidence="10">Enterobactin outer-membrane receptor</fullName>
    </submittedName>
</protein>
<keyword evidence="2 8" id="KW-0813">Transport</keyword>
<dbReference type="InterPro" id="IPR036942">
    <property type="entry name" value="Beta-barrel_TonB_sf"/>
</dbReference>
<dbReference type="PROSITE" id="PS52016">
    <property type="entry name" value="TONB_DEPENDENT_REC_3"/>
    <property type="match status" value="1"/>
</dbReference>
<dbReference type="PANTHER" id="PTHR30069:SF8">
    <property type="entry name" value="TONB-DEPENDENT SIDEROPHORE RECEPTOR PROTEIN"/>
    <property type="match status" value="1"/>
</dbReference>
<reference evidence="10 11" key="1">
    <citation type="submission" date="2018-06" db="EMBL/GenBank/DDBJ databases">
        <authorList>
            <consortium name="Pathogen Informatics"/>
            <person name="Doyle S."/>
        </authorList>
    </citation>
    <scope>NUCLEOTIDE SEQUENCE [LARGE SCALE GENOMIC DNA]</scope>
    <source>
        <strain evidence="10 11">NCTC13336</strain>
    </source>
</reference>
<evidence type="ECO:0000313" key="10">
    <source>
        <dbReference type="EMBL" id="STQ99997.1"/>
    </source>
</evidence>
<proteinExistence type="inferred from homology"/>
<keyword evidence="4 8" id="KW-0812">Transmembrane</keyword>